<dbReference type="NCBIfam" id="TIGR00326">
    <property type="entry name" value="eubact_ribD"/>
    <property type="match status" value="1"/>
</dbReference>
<comment type="pathway">
    <text evidence="2 12">Cofactor biosynthesis; riboflavin biosynthesis; 5-amino-6-(D-ribitylamino)uracil from GTP: step 2/4.</text>
</comment>
<keyword evidence="10 12" id="KW-0560">Oxidoreductase</keyword>
<dbReference type="InterPro" id="IPR024072">
    <property type="entry name" value="DHFR-like_dom_sf"/>
</dbReference>
<evidence type="ECO:0000256" key="9">
    <source>
        <dbReference type="ARBA" id="ARBA00022857"/>
    </source>
</evidence>
<dbReference type="GO" id="GO:0008835">
    <property type="term" value="F:diaminohydroxyphosphoribosylaminopyrimidine deaminase activity"/>
    <property type="evidence" value="ECO:0007669"/>
    <property type="project" value="UniProtKB-EC"/>
</dbReference>
<proteinExistence type="inferred from homology"/>
<dbReference type="PANTHER" id="PTHR38011:SF7">
    <property type="entry name" value="2,5-DIAMINO-6-RIBOSYLAMINO-4(3H)-PYRIMIDINONE 5'-PHOSPHATE REDUCTASE"/>
    <property type="match status" value="1"/>
</dbReference>
<protein>
    <recommendedName>
        <fullName evidence="12">Riboflavin biosynthesis protein RibD</fullName>
    </recommendedName>
    <domain>
        <recommendedName>
            <fullName evidence="12">Diaminohydroxyphosphoribosylaminopyrimidine deaminase</fullName>
            <shortName evidence="12">DRAP deaminase</shortName>
            <ecNumber evidence="12">3.5.4.26</ecNumber>
        </recommendedName>
        <alternativeName>
            <fullName evidence="12">Riboflavin-specific deaminase</fullName>
        </alternativeName>
    </domain>
    <domain>
        <recommendedName>
            <fullName evidence="12">5-amino-6-(5-phosphoribosylamino)uracil reductase</fullName>
            <ecNumber evidence="12">1.1.1.193</ecNumber>
        </recommendedName>
        <alternativeName>
            <fullName evidence="12">HTP reductase</fullName>
        </alternativeName>
    </domain>
</protein>
<dbReference type="EMBL" id="CP136865">
    <property type="protein sequence ID" value="WOJ96787.1"/>
    <property type="molecule type" value="Genomic_DNA"/>
</dbReference>
<feature type="domain" description="CMP/dCMP-type deaminase" evidence="13">
    <location>
        <begin position="6"/>
        <end position="102"/>
    </location>
</feature>
<comment type="catalytic activity">
    <reaction evidence="12">
        <text>5-amino-6-(5-phospho-D-ribitylamino)uracil + NADP(+) = 5-amino-6-(5-phospho-D-ribosylamino)uracil + NADPH + H(+)</text>
        <dbReference type="Rhea" id="RHEA:17845"/>
        <dbReference type="ChEBI" id="CHEBI:15378"/>
        <dbReference type="ChEBI" id="CHEBI:57783"/>
        <dbReference type="ChEBI" id="CHEBI:58349"/>
        <dbReference type="ChEBI" id="CHEBI:58421"/>
        <dbReference type="ChEBI" id="CHEBI:58453"/>
        <dbReference type="EC" id="1.1.1.193"/>
    </reaction>
</comment>
<dbReference type="Pfam" id="PF01872">
    <property type="entry name" value="RibD_C"/>
    <property type="match status" value="1"/>
</dbReference>
<evidence type="ECO:0000313" key="16">
    <source>
        <dbReference type="Proteomes" id="UP001626549"/>
    </source>
</evidence>
<dbReference type="InterPro" id="IPR002125">
    <property type="entry name" value="CMP_dCMP_dom"/>
</dbReference>
<comment type="catalytic activity">
    <reaction evidence="12">
        <text>2,5-diamino-6-hydroxy-4-(5-phosphoribosylamino)-pyrimidine + H2O + H(+) = 5-amino-6-(5-phospho-D-ribosylamino)uracil + NH4(+)</text>
        <dbReference type="Rhea" id="RHEA:21868"/>
        <dbReference type="ChEBI" id="CHEBI:15377"/>
        <dbReference type="ChEBI" id="CHEBI:15378"/>
        <dbReference type="ChEBI" id="CHEBI:28938"/>
        <dbReference type="ChEBI" id="CHEBI:58453"/>
        <dbReference type="ChEBI" id="CHEBI:58614"/>
        <dbReference type="EC" id="3.5.4.26"/>
    </reaction>
</comment>
<dbReference type="InterPro" id="IPR011549">
    <property type="entry name" value="RibD_C"/>
</dbReference>
<evidence type="ECO:0000256" key="4">
    <source>
        <dbReference type="ARBA" id="ARBA00005259"/>
    </source>
</evidence>
<evidence type="ECO:0000256" key="3">
    <source>
        <dbReference type="ARBA" id="ARBA00004910"/>
    </source>
</evidence>
<dbReference type="SUPFAM" id="SSF53927">
    <property type="entry name" value="Cytidine deaminase-like"/>
    <property type="match status" value="1"/>
</dbReference>
<comment type="pathway">
    <text evidence="3 12">Cofactor biosynthesis; riboflavin biosynthesis; 5-amino-6-(D-ribitylamino)uracil from GTP: step 3/4.</text>
</comment>
<dbReference type="Gene3D" id="3.40.430.10">
    <property type="entry name" value="Dihydrofolate Reductase, subunit A"/>
    <property type="match status" value="1"/>
</dbReference>
<keyword evidence="16" id="KW-1185">Reference proteome</keyword>
<evidence type="ECO:0000256" key="2">
    <source>
        <dbReference type="ARBA" id="ARBA00004882"/>
    </source>
</evidence>
<dbReference type="PIRSF" id="PIRSF006769">
    <property type="entry name" value="RibD"/>
    <property type="match status" value="1"/>
</dbReference>
<reference evidence="15 16" key="1">
    <citation type="submission" date="2023-10" db="EMBL/GenBank/DDBJ databases">
        <title>Two novel species belonging to the OM43/NOR5 clade.</title>
        <authorList>
            <person name="Park M."/>
        </authorList>
    </citation>
    <scope>NUCLEOTIDE SEQUENCE [LARGE SCALE GENOMIC DNA]</scope>
    <source>
        <strain evidence="15 16">IMCC45268</strain>
    </source>
</reference>
<dbReference type="EC" id="3.5.4.26" evidence="12"/>
<evidence type="ECO:0000256" key="7">
    <source>
        <dbReference type="ARBA" id="ARBA00022723"/>
    </source>
</evidence>
<dbReference type="SUPFAM" id="SSF53597">
    <property type="entry name" value="Dihydrofolate reductase-like"/>
    <property type="match status" value="1"/>
</dbReference>
<keyword evidence="12 15" id="KW-0378">Hydrolase</keyword>
<dbReference type="Gene3D" id="3.40.140.10">
    <property type="entry name" value="Cytidine Deaminase, domain 2"/>
    <property type="match status" value="1"/>
</dbReference>
<accession>A0ABZ0IBB0</accession>
<name>A0ABZ0IBB0_9GAMM</name>
<evidence type="ECO:0000256" key="8">
    <source>
        <dbReference type="ARBA" id="ARBA00022833"/>
    </source>
</evidence>
<dbReference type="NCBIfam" id="TIGR00227">
    <property type="entry name" value="ribD_Cterm"/>
    <property type="match status" value="1"/>
</dbReference>
<dbReference type="PANTHER" id="PTHR38011">
    <property type="entry name" value="DIHYDROFOLATE REDUCTASE FAMILY PROTEIN (AFU_ORTHOLOGUE AFUA_8G06820)"/>
    <property type="match status" value="1"/>
</dbReference>
<gene>
    <name evidence="15" type="primary">ribD</name>
    <name evidence="15" type="ORF">R0137_16300</name>
</gene>
<comment type="similarity">
    <text evidence="5 12">In the C-terminal section; belongs to the HTP reductase family.</text>
</comment>
<dbReference type="InterPro" id="IPR004794">
    <property type="entry name" value="Eubact_RibD"/>
</dbReference>
<comment type="similarity">
    <text evidence="4 12">In the N-terminal section; belongs to the cytidine and deoxycytidylate deaminase family.</text>
</comment>
<dbReference type="EC" id="1.1.1.193" evidence="12"/>
<comment type="cofactor">
    <cofactor evidence="12">
        <name>Zn(2+)</name>
        <dbReference type="ChEBI" id="CHEBI:29105"/>
    </cofactor>
    <text evidence="12">Binds 1 zinc ion.</text>
</comment>
<dbReference type="Proteomes" id="UP001626549">
    <property type="component" value="Chromosome"/>
</dbReference>
<keyword evidence="8 12" id="KW-0862">Zinc</keyword>
<evidence type="ECO:0000256" key="6">
    <source>
        <dbReference type="ARBA" id="ARBA00022619"/>
    </source>
</evidence>
<feature type="domain" description="Bacterial bifunctional deaminase-reductase C-terminal" evidence="14">
    <location>
        <begin position="151"/>
        <end position="357"/>
    </location>
</feature>
<dbReference type="InterPro" id="IPR002734">
    <property type="entry name" value="RibDG_C"/>
</dbReference>
<evidence type="ECO:0000256" key="5">
    <source>
        <dbReference type="ARBA" id="ARBA00007417"/>
    </source>
</evidence>
<keyword evidence="6 12" id="KW-0686">Riboflavin biosynthesis</keyword>
<keyword evidence="7 12" id="KW-0479">Metal-binding</keyword>
<dbReference type="PROSITE" id="PS00903">
    <property type="entry name" value="CYT_DCMP_DEAMINASES_1"/>
    <property type="match status" value="1"/>
</dbReference>
<evidence type="ECO:0000256" key="10">
    <source>
        <dbReference type="ARBA" id="ARBA00023002"/>
    </source>
</evidence>
<dbReference type="CDD" id="cd01284">
    <property type="entry name" value="Riboflavin_deaminase-reductase"/>
    <property type="match status" value="1"/>
</dbReference>
<evidence type="ECO:0000256" key="12">
    <source>
        <dbReference type="PIRNR" id="PIRNR006769"/>
    </source>
</evidence>
<evidence type="ECO:0000256" key="11">
    <source>
        <dbReference type="ARBA" id="ARBA00023268"/>
    </source>
</evidence>
<comment type="function">
    <text evidence="1 12">Converts 2,5-diamino-6-(ribosylamino)-4(3h)-pyrimidinone 5'-phosphate into 5-amino-6-(ribosylamino)-2,4(1h,3h)-pyrimidinedione 5'-phosphate.</text>
</comment>
<evidence type="ECO:0000259" key="13">
    <source>
        <dbReference type="Pfam" id="PF00383"/>
    </source>
</evidence>
<sequence length="369" mass="39426">MFSAIDHQFMARALRLAGRGKYWARPNPHVGCVLVRDSIVVGEGFTQPAGGDHAEVVALKAAGDAARGSTAYVTLEPCAHTGRTPPCSLALITAGVARVVVGLRDPNPKVDGGGIRQLLSEGIEVEAGLMAANVESQLAGFLARQRRGRPRLRMKLAMSLDGRTAMASGESQWITGPQARQDVQKLRAESCAVVTGIGTVLADDCALTVRDESFGHERLPPPMRRALRVVADSHLRTPADAAVLQGDQPSLLLHSREAHSNLPPGIDHTALPRAGRGLAPADIVGELSARECNEILLESGPTLAGAMLQSGLVDQLIVYMAPVLLGSHARPLLDLPLDRMAEALRLRLIDRRQIGDDHRFIFAPQQSES</sequence>
<dbReference type="RefSeq" id="WP_407327484.1">
    <property type="nucleotide sequence ID" value="NZ_CP136865.1"/>
</dbReference>
<dbReference type="InterPro" id="IPR016193">
    <property type="entry name" value="Cytidine_deaminase-like"/>
</dbReference>
<dbReference type="InterPro" id="IPR016192">
    <property type="entry name" value="APOBEC/CMP_deaminase_Zn-bd"/>
</dbReference>
<organism evidence="15 16">
    <name type="scientific">Congregibacter brevis</name>
    <dbReference type="NCBI Taxonomy" id="3081201"/>
    <lineage>
        <taxon>Bacteria</taxon>
        <taxon>Pseudomonadati</taxon>
        <taxon>Pseudomonadota</taxon>
        <taxon>Gammaproteobacteria</taxon>
        <taxon>Cellvibrionales</taxon>
        <taxon>Halieaceae</taxon>
        <taxon>Congregibacter</taxon>
    </lineage>
</organism>
<evidence type="ECO:0000313" key="15">
    <source>
        <dbReference type="EMBL" id="WOJ96787.1"/>
    </source>
</evidence>
<evidence type="ECO:0000259" key="14">
    <source>
        <dbReference type="Pfam" id="PF01872"/>
    </source>
</evidence>
<keyword evidence="9 12" id="KW-0521">NADP</keyword>
<dbReference type="GO" id="GO:0008703">
    <property type="term" value="F:5-amino-6-(5-phosphoribosylamino)uracil reductase activity"/>
    <property type="evidence" value="ECO:0007669"/>
    <property type="project" value="UniProtKB-EC"/>
</dbReference>
<evidence type="ECO:0000256" key="1">
    <source>
        <dbReference type="ARBA" id="ARBA00002151"/>
    </source>
</evidence>
<keyword evidence="11" id="KW-0511">Multifunctional enzyme</keyword>
<dbReference type="InterPro" id="IPR050765">
    <property type="entry name" value="Riboflavin_Biosynth_HTPR"/>
</dbReference>
<dbReference type="Pfam" id="PF00383">
    <property type="entry name" value="dCMP_cyt_deam_1"/>
    <property type="match status" value="1"/>
</dbReference>